<evidence type="ECO:0008006" key="4">
    <source>
        <dbReference type="Google" id="ProtNLM"/>
    </source>
</evidence>
<proteinExistence type="predicted"/>
<feature type="signal peptide" evidence="1">
    <location>
        <begin position="1"/>
        <end position="21"/>
    </location>
</feature>
<dbReference type="EMBL" id="QWLB01000045">
    <property type="protein sequence ID" value="RIH91387.1"/>
    <property type="molecule type" value="Genomic_DNA"/>
</dbReference>
<dbReference type="RefSeq" id="WP_119358180.1">
    <property type="nucleotide sequence ID" value="NZ_BJXM01000007.1"/>
</dbReference>
<reference evidence="2 3" key="1">
    <citation type="submission" date="2018-08" db="EMBL/GenBank/DDBJ databases">
        <title>Meiothermus granaticius genome AF-68 sequencing project.</title>
        <authorList>
            <person name="Da Costa M.S."/>
            <person name="Albuquerque L."/>
            <person name="Raposo P."/>
            <person name="Froufe H.J.C."/>
            <person name="Barroso C.S."/>
            <person name="Egas C."/>
        </authorList>
    </citation>
    <scope>NUCLEOTIDE SEQUENCE [LARGE SCALE GENOMIC DNA]</scope>
    <source>
        <strain evidence="2 3">AF-68</strain>
    </source>
</reference>
<dbReference type="PROSITE" id="PS51257">
    <property type="entry name" value="PROKAR_LIPOPROTEIN"/>
    <property type="match status" value="1"/>
</dbReference>
<sequence length="389" mass="39681">MRHTLLVLTALTGLLAGCSTANQNAGLTLSPNGVVIPADQVDAADTSSLTVQTEKDLQAGQVVISDEGDGLVRRITSVQTQSITQVGTQVVRKVYLKTEDASLEEAIASGNADLDFGTLQIGDASLVQSVPGVQAEAITGKITLKNVTFTPVQGVTITLNGSVTQSLDPTFRLQFANNKVRLFEAGIAGTLSSELKASVTTTGKATLSMATEQTLASYSLKRAFLVGAVPVVVVIEPRLVAGAGAGADKAITVNAGVAPSLSVNLGARYDGSTGQWSSLSNQPAFKASLNPSFSYSAPGGGQGQVYAKLVLDVKFYGVVGPSLEAKPFANLSISANTPTQASLAGGLSGTGALKAGFKVLGKGLDTQYALPTVSSSQTFTCSSSGCSTN</sequence>
<keyword evidence="1" id="KW-0732">Signal</keyword>
<protein>
    <recommendedName>
        <fullName evidence="4">DUF5666 domain-containing protein</fullName>
    </recommendedName>
</protein>
<feature type="chain" id="PRO_5030071791" description="DUF5666 domain-containing protein" evidence="1">
    <location>
        <begin position="22"/>
        <end position="389"/>
    </location>
</feature>
<dbReference type="OrthoDB" id="24384at2"/>
<name>A0A399F3S1_9DEIN</name>
<comment type="caution">
    <text evidence="2">The sequence shown here is derived from an EMBL/GenBank/DDBJ whole genome shotgun (WGS) entry which is preliminary data.</text>
</comment>
<evidence type="ECO:0000313" key="3">
    <source>
        <dbReference type="Proteomes" id="UP000266178"/>
    </source>
</evidence>
<evidence type="ECO:0000256" key="1">
    <source>
        <dbReference type="SAM" id="SignalP"/>
    </source>
</evidence>
<organism evidence="2 3">
    <name type="scientific">Meiothermus granaticius NBRC 107808</name>
    <dbReference type="NCBI Taxonomy" id="1227551"/>
    <lineage>
        <taxon>Bacteria</taxon>
        <taxon>Thermotogati</taxon>
        <taxon>Deinococcota</taxon>
        <taxon>Deinococci</taxon>
        <taxon>Thermales</taxon>
        <taxon>Thermaceae</taxon>
        <taxon>Meiothermus</taxon>
    </lineage>
</organism>
<dbReference type="Proteomes" id="UP000266178">
    <property type="component" value="Unassembled WGS sequence"/>
</dbReference>
<gene>
    <name evidence="2" type="ORF">Mgrana_02730</name>
</gene>
<accession>A0A399F3S1</accession>
<keyword evidence="3" id="KW-1185">Reference proteome</keyword>
<evidence type="ECO:0000313" key="2">
    <source>
        <dbReference type="EMBL" id="RIH91387.1"/>
    </source>
</evidence>
<dbReference type="AlphaFoldDB" id="A0A399F3S1"/>